<reference evidence="1" key="1">
    <citation type="submission" date="2019-10" db="EMBL/GenBank/DDBJ databases">
        <title>The sequence and de novo assembly of the wild yak genome.</title>
        <authorList>
            <person name="Liu Y."/>
        </authorList>
    </citation>
    <scope>NUCLEOTIDE SEQUENCE [LARGE SCALE GENOMIC DNA]</scope>
    <source>
        <strain evidence="1">WY2019</strain>
    </source>
</reference>
<organism evidence="1 2">
    <name type="scientific">Bos mutus</name>
    <name type="common">wild yak</name>
    <dbReference type="NCBI Taxonomy" id="72004"/>
    <lineage>
        <taxon>Eukaryota</taxon>
        <taxon>Metazoa</taxon>
        <taxon>Chordata</taxon>
        <taxon>Craniata</taxon>
        <taxon>Vertebrata</taxon>
        <taxon>Euteleostomi</taxon>
        <taxon>Mammalia</taxon>
        <taxon>Eutheria</taxon>
        <taxon>Laurasiatheria</taxon>
        <taxon>Artiodactyla</taxon>
        <taxon>Ruminantia</taxon>
        <taxon>Pecora</taxon>
        <taxon>Bovidae</taxon>
        <taxon>Bovinae</taxon>
        <taxon>Bos</taxon>
    </lineage>
</organism>
<dbReference type="EMBL" id="VBQZ03000001">
    <property type="protein sequence ID" value="MXQ79479.1"/>
    <property type="molecule type" value="Genomic_DNA"/>
</dbReference>
<keyword evidence="2" id="KW-1185">Reference proteome</keyword>
<dbReference type="Proteomes" id="UP000322234">
    <property type="component" value="Unassembled WGS sequence"/>
</dbReference>
<proteinExistence type="predicted"/>
<accession>A0A6B0QPC8</accession>
<dbReference type="AlphaFoldDB" id="A0A6B0QPC8"/>
<evidence type="ECO:0000313" key="1">
    <source>
        <dbReference type="EMBL" id="MXQ79479.1"/>
    </source>
</evidence>
<protein>
    <submittedName>
        <fullName evidence="1">Uncharacterized protein</fullName>
    </submittedName>
</protein>
<evidence type="ECO:0000313" key="2">
    <source>
        <dbReference type="Proteomes" id="UP000322234"/>
    </source>
</evidence>
<name>A0A6B0QPC8_9CETA</name>
<comment type="caution">
    <text evidence="1">The sequence shown here is derived from an EMBL/GenBank/DDBJ whole genome shotgun (WGS) entry which is preliminary data.</text>
</comment>
<gene>
    <name evidence="1" type="ORF">E5288_WYG000295</name>
</gene>
<sequence>MPKLHFLTAKPRGERPEIQGHWRTPERTAFPGPIANHTTWFKNNNDNSKTRAMRKQYTYKADPETLKLFLFLFQSQELLLLSQQNLQGKFRHSDYNQLPKPDLDLPKHQKKLESLMLPLPTFLSCPRKDTVLTFNL</sequence>